<evidence type="ECO:0000259" key="7">
    <source>
        <dbReference type="Pfam" id="PF04542"/>
    </source>
</evidence>
<evidence type="ECO:0000256" key="3">
    <source>
        <dbReference type="ARBA" id="ARBA00023082"/>
    </source>
</evidence>
<sequence>MRPSESKPIRSKVDPPDLTSGEPEAADKVTSEGPDKRPMEPGNAADDILQLNAIADEDLMGVIVQGREDAFEELVRRYRGKIINLVHRFINDRERAQELSQEVFLRVFVHRKRYRRSGKFSTWIYTIAVNLAKNEIRRKVRLRGQMSLDALLEMTGDSAPFFADDRPKPDRRTHQREVERIVTTAISTLPPKYREVLILRDIQQLSYEEIEQVVGIPGGTVRSRINRARQALKERLEPILGGDKDAV</sequence>
<name>A0A948RTI1_UNCEI</name>
<keyword evidence="3" id="KW-0731">Sigma factor</keyword>
<dbReference type="InterPro" id="IPR014284">
    <property type="entry name" value="RNA_pol_sigma-70_dom"/>
</dbReference>
<protein>
    <submittedName>
        <fullName evidence="9">Sigma-70 family RNA polymerase sigma factor</fullName>
    </submittedName>
</protein>
<dbReference type="InterPro" id="IPR036388">
    <property type="entry name" value="WH-like_DNA-bd_sf"/>
</dbReference>
<dbReference type="InterPro" id="IPR013325">
    <property type="entry name" value="RNA_pol_sigma_r2"/>
</dbReference>
<dbReference type="InterPro" id="IPR013249">
    <property type="entry name" value="RNA_pol_sigma70_r4_t2"/>
</dbReference>
<reference evidence="9" key="1">
    <citation type="submission" date="2021-05" db="EMBL/GenBank/DDBJ databases">
        <title>Energy efficiency and biological interactions define the core microbiome of deep oligotrophic groundwater.</title>
        <authorList>
            <person name="Mehrshad M."/>
            <person name="Lopez-Fernandez M."/>
            <person name="Bell E."/>
            <person name="Bernier-Latmani R."/>
            <person name="Bertilsson S."/>
            <person name="Dopson M."/>
        </authorList>
    </citation>
    <scope>NUCLEOTIDE SEQUENCE</scope>
    <source>
        <strain evidence="9">Modern_marine.mb.64</strain>
    </source>
</reference>
<dbReference type="InterPro" id="IPR007627">
    <property type="entry name" value="RNA_pol_sigma70_r2"/>
</dbReference>
<feature type="compositionally biased region" description="Basic and acidic residues" evidence="6">
    <location>
        <begin position="25"/>
        <end position="39"/>
    </location>
</feature>
<dbReference type="Gene3D" id="1.10.1740.10">
    <property type="match status" value="1"/>
</dbReference>
<dbReference type="CDD" id="cd06171">
    <property type="entry name" value="Sigma70_r4"/>
    <property type="match status" value="1"/>
</dbReference>
<comment type="caution">
    <text evidence="9">The sequence shown here is derived from an EMBL/GenBank/DDBJ whole genome shotgun (WGS) entry which is preliminary data.</text>
</comment>
<gene>
    <name evidence="9" type="ORF">KJ970_06690</name>
</gene>
<dbReference type="NCBIfam" id="TIGR02937">
    <property type="entry name" value="sigma70-ECF"/>
    <property type="match status" value="1"/>
</dbReference>
<evidence type="ECO:0000259" key="8">
    <source>
        <dbReference type="Pfam" id="PF08281"/>
    </source>
</evidence>
<dbReference type="Pfam" id="PF04542">
    <property type="entry name" value="Sigma70_r2"/>
    <property type="match status" value="1"/>
</dbReference>
<dbReference type="InterPro" id="IPR013324">
    <property type="entry name" value="RNA_pol_sigma_r3/r4-like"/>
</dbReference>
<organism evidence="9 10">
    <name type="scientific">Eiseniibacteriota bacterium</name>
    <dbReference type="NCBI Taxonomy" id="2212470"/>
    <lineage>
        <taxon>Bacteria</taxon>
        <taxon>Candidatus Eiseniibacteriota</taxon>
    </lineage>
</organism>
<evidence type="ECO:0000313" key="10">
    <source>
        <dbReference type="Proteomes" id="UP000777784"/>
    </source>
</evidence>
<comment type="similarity">
    <text evidence="1">Belongs to the sigma-70 factor family. ECF subfamily.</text>
</comment>
<dbReference type="GO" id="GO:0003677">
    <property type="term" value="F:DNA binding"/>
    <property type="evidence" value="ECO:0007669"/>
    <property type="project" value="UniProtKB-KW"/>
</dbReference>
<evidence type="ECO:0000256" key="4">
    <source>
        <dbReference type="ARBA" id="ARBA00023125"/>
    </source>
</evidence>
<feature type="domain" description="RNA polymerase sigma-70 region 2" evidence="7">
    <location>
        <begin position="74"/>
        <end position="141"/>
    </location>
</feature>
<dbReference type="SUPFAM" id="SSF88659">
    <property type="entry name" value="Sigma3 and sigma4 domains of RNA polymerase sigma factors"/>
    <property type="match status" value="1"/>
</dbReference>
<evidence type="ECO:0000256" key="2">
    <source>
        <dbReference type="ARBA" id="ARBA00023015"/>
    </source>
</evidence>
<dbReference type="Gene3D" id="1.10.10.10">
    <property type="entry name" value="Winged helix-like DNA-binding domain superfamily/Winged helix DNA-binding domain"/>
    <property type="match status" value="1"/>
</dbReference>
<dbReference type="AlphaFoldDB" id="A0A948RTI1"/>
<evidence type="ECO:0000256" key="1">
    <source>
        <dbReference type="ARBA" id="ARBA00010641"/>
    </source>
</evidence>
<dbReference type="EMBL" id="JAHJDP010000032">
    <property type="protein sequence ID" value="MBU2690600.1"/>
    <property type="molecule type" value="Genomic_DNA"/>
</dbReference>
<keyword evidence="5" id="KW-0804">Transcription</keyword>
<dbReference type="SUPFAM" id="SSF88946">
    <property type="entry name" value="Sigma2 domain of RNA polymerase sigma factors"/>
    <property type="match status" value="1"/>
</dbReference>
<feature type="domain" description="RNA polymerase sigma factor 70 region 4 type 2" evidence="8">
    <location>
        <begin position="181"/>
        <end position="232"/>
    </location>
</feature>
<evidence type="ECO:0000313" key="9">
    <source>
        <dbReference type="EMBL" id="MBU2690600.1"/>
    </source>
</evidence>
<dbReference type="GO" id="GO:0016987">
    <property type="term" value="F:sigma factor activity"/>
    <property type="evidence" value="ECO:0007669"/>
    <property type="project" value="UniProtKB-KW"/>
</dbReference>
<evidence type="ECO:0000256" key="5">
    <source>
        <dbReference type="ARBA" id="ARBA00023163"/>
    </source>
</evidence>
<feature type="region of interest" description="Disordered" evidence="6">
    <location>
        <begin position="1"/>
        <end position="43"/>
    </location>
</feature>
<feature type="compositionally biased region" description="Basic and acidic residues" evidence="6">
    <location>
        <begin position="1"/>
        <end position="15"/>
    </location>
</feature>
<keyword evidence="4" id="KW-0238">DNA-binding</keyword>
<keyword evidence="2" id="KW-0805">Transcription regulation</keyword>
<evidence type="ECO:0000256" key="6">
    <source>
        <dbReference type="SAM" id="MobiDB-lite"/>
    </source>
</evidence>
<dbReference type="GO" id="GO:0006352">
    <property type="term" value="P:DNA-templated transcription initiation"/>
    <property type="evidence" value="ECO:0007669"/>
    <property type="project" value="InterPro"/>
</dbReference>
<dbReference type="PANTHER" id="PTHR43133">
    <property type="entry name" value="RNA POLYMERASE ECF-TYPE SIGMA FACTO"/>
    <property type="match status" value="1"/>
</dbReference>
<proteinExistence type="inferred from homology"/>
<accession>A0A948RTI1</accession>
<dbReference type="InterPro" id="IPR039425">
    <property type="entry name" value="RNA_pol_sigma-70-like"/>
</dbReference>
<dbReference type="Proteomes" id="UP000777784">
    <property type="component" value="Unassembled WGS sequence"/>
</dbReference>
<dbReference type="Pfam" id="PF08281">
    <property type="entry name" value="Sigma70_r4_2"/>
    <property type="match status" value="1"/>
</dbReference>
<dbReference type="PANTHER" id="PTHR43133:SF8">
    <property type="entry name" value="RNA POLYMERASE SIGMA FACTOR HI_1459-RELATED"/>
    <property type="match status" value="1"/>
</dbReference>